<dbReference type="AlphaFoldDB" id="A0A0Z8PYG2"/>
<protein>
    <submittedName>
        <fullName evidence="9">SPASM domain-containing protein</fullName>
    </submittedName>
    <submittedName>
        <fullName evidence="8">Transcriptional regulator</fullName>
    </submittedName>
</protein>
<evidence type="ECO:0000259" key="7">
    <source>
        <dbReference type="PROSITE" id="PS51918"/>
    </source>
</evidence>
<dbReference type="NCBIfam" id="TIGR04085">
    <property type="entry name" value="rSAM_more_4Fe4S"/>
    <property type="match status" value="1"/>
</dbReference>
<dbReference type="RefSeq" id="WP_024394083.1">
    <property type="nucleotide sequence ID" value="NZ_AP023392.1"/>
</dbReference>
<keyword evidence="6" id="KW-0411">Iron-sulfur</keyword>
<dbReference type="Pfam" id="PF04055">
    <property type="entry name" value="Radical_SAM"/>
    <property type="match status" value="1"/>
</dbReference>
<accession>A0A0Z8PYG2</accession>
<organism evidence="8 10">
    <name type="scientific">Streptococcus suis</name>
    <dbReference type="NCBI Taxonomy" id="1307"/>
    <lineage>
        <taxon>Bacteria</taxon>
        <taxon>Bacillati</taxon>
        <taxon>Bacillota</taxon>
        <taxon>Bacilli</taxon>
        <taxon>Lactobacillales</taxon>
        <taxon>Streptococcaceae</taxon>
        <taxon>Streptococcus</taxon>
    </lineage>
</organism>
<dbReference type="UniPathway" id="UPA00782"/>
<keyword evidence="4" id="KW-0479">Metal-binding</keyword>
<dbReference type="EMBL" id="JABLKP010000009">
    <property type="protein sequence ID" value="NQP83545.1"/>
    <property type="molecule type" value="Genomic_DNA"/>
</dbReference>
<dbReference type="InterPro" id="IPR007197">
    <property type="entry name" value="rSAM"/>
</dbReference>
<keyword evidence="2" id="KW-0004">4Fe-4S</keyword>
<comment type="cofactor">
    <cofactor evidence="1">
        <name>[4Fe-4S] cluster</name>
        <dbReference type="ChEBI" id="CHEBI:49883"/>
    </cofactor>
</comment>
<reference evidence="9" key="2">
    <citation type="submission" date="2020-05" db="EMBL/GenBank/DDBJ databases">
        <title>Linking phenotype, genotype and ecology: antimicrobial resistance in the zoonotic pathogen Streptococcus suis.</title>
        <authorList>
            <person name="Hadjirin N.F."/>
            <person name="Miller E.L."/>
            <person name="Murray G.R."/>
            <person name="Yen P.L.K."/>
            <person name="Phuc H.D."/>
            <person name="Wileman T.M."/>
            <person name="Hernandez-Garcia J."/>
            <person name="Williamson S.M."/>
            <person name="Parkhill J."/>
            <person name="Maskell D.J."/>
            <person name="Zhou R."/>
            <person name="Fittipaldi N."/>
            <person name="Gottschalk M."/>
            <person name="Tucker A.D.W."/>
            <person name="Hoa N.T."/>
            <person name="Welch J."/>
            <person name="Weinert L.A."/>
        </authorList>
    </citation>
    <scope>NUCLEOTIDE SEQUENCE</scope>
    <source>
        <strain evidence="9">TMW_SS111</strain>
    </source>
</reference>
<evidence type="ECO:0000256" key="2">
    <source>
        <dbReference type="ARBA" id="ARBA00022485"/>
    </source>
</evidence>
<dbReference type="GO" id="GO:0016491">
    <property type="term" value="F:oxidoreductase activity"/>
    <property type="evidence" value="ECO:0007669"/>
    <property type="project" value="InterPro"/>
</dbReference>
<dbReference type="SFLD" id="SFLDG01384">
    <property type="entry name" value="thioether_bond_formation_requi"/>
    <property type="match status" value="1"/>
</dbReference>
<dbReference type="SFLD" id="SFLDG01386">
    <property type="entry name" value="main_SPASM_domain-containing"/>
    <property type="match status" value="1"/>
</dbReference>
<dbReference type="InterPro" id="IPR013785">
    <property type="entry name" value="Aldolase_TIM"/>
</dbReference>
<evidence type="ECO:0000313" key="8">
    <source>
        <dbReference type="EMBL" id="CYW54329.1"/>
    </source>
</evidence>
<feature type="domain" description="Radical SAM core" evidence="7">
    <location>
        <begin position="79"/>
        <end position="308"/>
    </location>
</feature>
<dbReference type="InterPro" id="IPR058240">
    <property type="entry name" value="rSAM_sf"/>
</dbReference>
<proteinExistence type="predicted"/>
<dbReference type="PROSITE" id="PS51918">
    <property type="entry name" value="RADICAL_SAM"/>
    <property type="match status" value="1"/>
</dbReference>
<dbReference type="Proteomes" id="UP000748881">
    <property type="component" value="Unassembled WGS sequence"/>
</dbReference>
<dbReference type="Gene3D" id="3.20.20.70">
    <property type="entry name" value="Aldolase class I"/>
    <property type="match status" value="1"/>
</dbReference>
<keyword evidence="5" id="KW-0408">Iron</keyword>
<sequence length="419" mass="48374">MKFSRYTIITEVEGEYILYNSIYSSMVLLTFDELELLKQDIKNNTDKSNLITEMENQNIIVKNTIDEEEELYRVSDKLRFQPEQITFTIAPTMNCNFDCPYCYEKGFRCFTMNDEVAEKVAYFILDNISKNQTLKIIWYGGEPLMGMKAIKIISEIIISNNERYKEFIAEIVTNGYYLTKNTANLLKSLHINYAQVTLDGDKETHDSRRCLIDGTPTFEKILKNIQNSIDFIPITIRVNIDKNNSSEQVLKLMEILNDNNLLNKVGFYLAPVEEFDDVVNPSCLTPREFSVEELTIYKKLFNQGLNITKIPRTTLGFCEAINRDDYIIDPNGFLYKCWVHIGKQVGRVGDIFNGIDNNIFHKKFTSFTLMDDSKCRNCKVQPLCLGGCPLIKMNTGHSKCVSLKYNISDQLQIVKKVTE</sequence>
<dbReference type="GO" id="GO:0046872">
    <property type="term" value="F:metal ion binding"/>
    <property type="evidence" value="ECO:0007669"/>
    <property type="project" value="UniProtKB-KW"/>
</dbReference>
<evidence type="ECO:0000256" key="4">
    <source>
        <dbReference type="ARBA" id="ARBA00022723"/>
    </source>
</evidence>
<dbReference type="InterPro" id="IPR023867">
    <property type="entry name" value="Sulphatase_maturase_rSAM"/>
</dbReference>
<dbReference type="InterPro" id="IPR023885">
    <property type="entry name" value="4Fe4S-binding_SPASM_dom"/>
</dbReference>
<dbReference type="SFLD" id="SFLDS00029">
    <property type="entry name" value="Radical_SAM"/>
    <property type="match status" value="1"/>
</dbReference>
<dbReference type="GO" id="GO:0051539">
    <property type="term" value="F:4 iron, 4 sulfur cluster binding"/>
    <property type="evidence" value="ECO:0007669"/>
    <property type="project" value="UniProtKB-KW"/>
</dbReference>
<dbReference type="SUPFAM" id="SSF102114">
    <property type="entry name" value="Radical SAM enzymes"/>
    <property type="match status" value="1"/>
</dbReference>
<dbReference type="CDD" id="cd01335">
    <property type="entry name" value="Radical_SAM"/>
    <property type="match status" value="1"/>
</dbReference>
<gene>
    <name evidence="8" type="ORF">ERS132551_00051</name>
    <name evidence="9" type="ORF">HO898_07440</name>
</gene>
<dbReference type="PANTHER" id="PTHR43787">
    <property type="entry name" value="FEMO COFACTOR BIOSYNTHESIS PROTEIN NIFB-RELATED"/>
    <property type="match status" value="1"/>
</dbReference>
<evidence type="ECO:0000256" key="6">
    <source>
        <dbReference type="ARBA" id="ARBA00023014"/>
    </source>
</evidence>
<evidence type="ECO:0000256" key="1">
    <source>
        <dbReference type="ARBA" id="ARBA00001966"/>
    </source>
</evidence>
<evidence type="ECO:0000256" key="3">
    <source>
        <dbReference type="ARBA" id="ARBA00022691"/>
    </source>
</evidence>
<name>A0A0Z8PYG2_STRSU</name>
<dbReference type="EMBL" id="FIKT01000001">
    <property type="protein sequence ID" value="CYW54329.1"/>
    <property type="molecule type" value="Genomic_DNA"/>
</dbReference>
<keyword evidence="3" id="KW-0949">S-adenosyl-L-methionine</keyword>
<dbReference type="PANTHER" id="PTHR43787:SF3">
    <property type="entry name" value="ARYLSULFATASE REGULATORY PROTEIN"/>
    <property type="match status" value="1"/>
</dbReference>
<evidence type="ECO:0000313" key="10">
    <source>
        <dbReference type="Proteomes" id="UP000071962"/>
    </source>
</evidence>
<evidence type="ECO:0000256" key="5">
    <source>
        <dbReference type="ARBA" id="ARBA00023004"/>
    </source>
</evidence>
<dbReference type="SFLD" id="SFLDG01067">
    <property type="entry name" value="SPASM/twitch_domain_containing"/>
    <property type="match status" value="1"/>
</dbReference>
<reference evidence="8 10" key="1">
    <citation type="submission" date="2016-02" db="EMBL/GenBank/DDBJ databases">
        <authorList>
            <consortium name="Pathogen Informatics"/>
        </authorList>
    </citation>
    <scope>NUCLEOTIDE SEQUENCE [LARGE SCALE GENOMIC DNA]</scope>
    <source>
        <strain evidence="8 10">SS1062</strain>
    </source>
</reference>
<evidence type="ECO:0000313" key="9">
    <source>
        <dbReference type="EMBL" id="NQP83545.1"/>
    </source>
</evidence>
<dbReference type="Proteomes" id="UP000071962">
    <property type="component" value="Unassembled WGS sequence"/>
</dbReference>